<dbReference type="RefSeq" id="WP_163994225.1">
    <property type="nucleotide sequence ID" value="NZ_WUEY01000036.1"/>
</dbReference>
<accession>A0A6L9UF97</accession>
<dbReference type="EMBL" id="WUEY01000036">
    <property type="protein sequence ID" value="NEI74703.1"/>
    <property type="molecule type" value="Genomic_DNA"/>
</dbReference>
<protein>
    <submittedName>
        <fullName evidence="2">Uncharacterized protein</fullName>
    </submittedName>
</protein>
<keyword evidence="1" id="KW-0812">Transmembrane</keyword>
<gene>
    <name evidence="2" type="ORF">GR212_34750</name>
</gene>
<keyword evidence="1" id="KW-0472">Membrane</keyword>
<feature type="transmembrane region" description="Helical" evidence="1">
    <location>
        <begin position="35"/>
        <end position="53"/>
    </location>
</feature>
<feature type="transmembrane region" description="Helical" evidence="1">
    <location>
        <begin position="59"/>
        <end position="77"/>
    </location>
</feature>
<organism evidence="2 3">
    <name type="scientific">Rhizobium lusitanum</name>
    <dbReference type="NCBI Taxonomy" id="293958"/>
    <lineage>
        <taxon>Bacteria</taxon>
        <taxon>Pseudomonadati</taxon>
        <taxon>Pseudomonadota</taxon>
        <taxon>Alphaproteobacteria</taxon>
        <taxon>Hyphomicrobiales</taxon>
        <taxon>Rhizobiaceae</taxon>
        <taxon>Rhizobium/Agrobacterium group</taxon>
        <taxon>Rhizobium</taxon>
    </lineage>
</organism>
<sequence length="80" mass="8667">MEIVLTFAILLAIAIVLYLFVSRQGKHLPWQVRSLIVNALVCLTAGLWCAVYGPDVWVLIQAGALIVLGTITSILSSSKN</sequence>
<reference evidence="2 3" key="1">
    <citation type="submission" date="2019-12" db="EMBL/GenBank/DDBJ databases">
        <title>Rhizobium genotypes associated with high levels of biological nitrogen fixation by grain legumes in a temperate-maritime cropping system.</title>
        <authorList>
            <person name="Maluk M."/>
            <person name="Francesc Ferrando Molina F."/>
            <person name="Lopez Del Egido L."/>
            <person name="Lafos M."/>
            <person name="Langarica-Fuentes A."/>
            <person name="Gebre Yohannes G."/>
            <person name="Young M.W."/>
            <person name="Martin P."/>
            <person name="Gantlett R."/>
            <person name="Kenicer G."/>
            <person name="Hawes C."/>
            <person name="Begg G.S."/>
            <person name="Quilliam R.S."/>
            <person name="Squire G.R."/>
            <person name="Poole P.S."/>
            <person name="Young P.W."/>
            <person name="Iannetta P.M."/>
            <person name="James E.K."/>
        </authorList>
    </citation>
    <scope>NUCLEOTIDE SEQUENCE [LARGE SCALE GENOMIC DNA]</scope>
    <source>
        <strain evidence="2 3">JHI1118</strain>
    </source>
</reference>
<name>A0A6L9UF97_9HYPH</name>
<dbReference type="AlphaFoldDB" id="A0A6L9UF97"/>
<evidence type="ECO:0000313" key="3">
    <source>
        <dbReference type="Proteomes" id="UP000483035"/>
    </source>
</evidence>
<evidence type="ECO:0000256" key="1">
    <source>
        <dbReference type="SAM" id="Phobius"/>
    </source>
</evidence>
<keyword evidence="1" id="KW-1133">Transmembrane helix</keyword>
<dbReference type="Proteomes" id="UP000483035">
    <property type="component" value="Unassembled WGS sequence"/>
</dbReference>
<proteinExistence type="predicted"/>
<feature type="transmembrane region" description="Helical" evidence="1">
    <location>
        <begin position="6"/>
        <end position="23"/>
    </location>
</feature>
<evidence type="ECO:0000313" key="2">
    <source>
        <dbReference type="EMBL" id="NEI74703.1"/>
    </source>
</evidence>
<comment type="caution">
    <text evidence="2">The sequence shown here is derived from an EMBL/GenBank/DDBJ whole genome shotgun (WGS) entry which is preliminary data.</text>
</comment>